<dbReference type="Gene3D" id="3.30.1330.30">
    <property type="match status" value="1"/>
</dbReference>
<keyword evidence="3" id="KW-1185">Reference proteome</keyword>
<gene>
    <name evidence="2" type="ORF">M3M40_01895</name>
</gene>
<feature type="domain" description="Ribosomal protein eL8/eL30/eS12/Gadd45" evidence="1">
    <location>
        <begin position="9"/>
        <end position="93"/>
    </location>
</feature>
<dbReference type="NCBIfam" id="NF005585">
    <property type="entry name" value="PRK07283.1"/>
    <property type="match status" value="1"/>
</dbReference>
<protein>
    <submittedName>
        <fullName evidence="2">YlxQ-related RNA-binding protein</fullName>
    </submittedName>
</protein>
<evidence type="ECO:0000313" key="3">
    <source>
        <dbReference type="Proteomes" id="UP001055911"/>
    </source>
</evidence>
<organism evidence="2 3">
    <name type="scientific">Fructilactobacillus cliffordii</name>
    <dbReference type="NCBI Taxonomy" id="2940299"/>
    <lineage>
        <taxon>Bacteria</taxon>
        <taxon>Bacillati</taxon>
        <taxon>Bacillota</taxon>
        <taxon>Bacilli</taxon>
        <taxon>Lactobacillales</taxon>
        <taxon>Lactobacillaceae</taxon>
        <taxon>Fructilactobacillus</taxon>
    </lineage>
</organism>
<dbReference type="Proteomes" id="UP001055911">
    <property type="component" value="Chromosome"/>
</dbReference>
<dbReference type="SUPFAM" id="SSF55315">
    <property type="entry name" value="L30e-like"/>
    <property type="match status" value="1"/>
</dbReference>
<dbReference type="EMBL" id="CP097119">
    <property type="protein sequence ID" value="USS89564.1"/>
    <property type="molecule type" value="Genomic_DNA"/>
</dbReference>
<sequence>MTNYKQTLNLLGIARRAGKIVTGESLVLNGIRHQQVQFLFLASDAGAATAKRFLDKSRFYAVPVNNDLNKSELSAAIGQPRTVIGIIDQGFARKLNEINK</sequence>
<dbReference type="RefSeq" id="WP_252767114.1">
    <property type="nucleotide sequence ID" value="NZ_CP097117.1"/>
</dbReference>
<evidence type="ECO:0000313" key="2">
    <source>
        <dbReference type="EMBL" id="USS89564.1"/>
    </source>
</evidence>
<name>A0A9Q8ZTZ7_9LACO</name>
<reference evidence="2" key="1">
    <citation type="submission" date="2022-05" db="EMBL/GenBank/DDBJ databases">
        <authorList>
            <person name="Oliphant S.A."/>
            <person name="Watson-Haigh N.S."/>
            <person name="Sumby K.M."/>
            <person name="Gardner J.M."/>
            <person name="Jiranek V."/>
        </authorList>
    </citation>
    <scope>NUCLEOTIDE SEQUENCE</scope>
    <source>
        <strain evidence="2">KI4_B1</strain>
    </source>
</reference>
<dbReference type="InterPro" id="IPR029064">
    <property type="entry name" value="Ribosomal_eL30-like_sf"/>
</dbReference>
<dbReference type="AlphaFoldDB" id="A0A9Q8ZTZ7"/>
<dbReference type="Pfam" id="PF01248">
    <property type="entry name" value="Ribosomal_L7Ae"/>
    <property type="match status" value="1"/>
</dbReference>
<proteinExistence type="predicted"/>
<dbReference type="InterPro" id="IPR004038">
    <property type="entry name" value="Ribosomal_eL8/eL30/eS12/Gad45"/>
</dbReference>
<evidence type="ECO:0000259" key="1">
    <source>
        <dbReference type="Pfam" id="PF01248"/>
    </source>
</evidence>
<accession>A0A9Q8ZTZ7</accession>